<dbReference type="AlphaFoldDB" id="A0A5K3ELA4"/>
<evidence type="ECO:0000259" key="8">
    <source>
        <dbReference type="PROSITE" id="PS50011"/>
    </source>
</evidence>
<dbReference type="PANTHER" id="PTHR24349">
    <property type="entry name" value="SERINE/THREONINE-PROTEIN KINASE"/>
    <property type="match status" value="1"/>
</dbReference>
<dbReference type="GO" id="GO:0004674">
    <property type="term" value="F:protein serine/threonine kinase activity"/>
    <property type="evidence" value="ECO:0007669"/>
    <property type="project" value="UniProtKB-KW"/>
</dbReference>
<evidence type="ECO:0000256" key="4">
    <source>
        <dbReference type="ARBA" id="ARBA00022741"/>
    </source>
</evidence>
<dbReference type="GO" id="GO:0005524">
    <property type="term" value="F:ATP binding"/>
    <property type="evidence" value="ECO:0007669"/>
    <property type="project" value="UniProtKB-KW"/>
</dbReference>
<accession>A0A5K3ELA4</accession>
<keyword evidence="3" id="KW-0808">Transferase</keyword>
<feature type="domain" description="Protein kinase" evidence="8">
    <location>
        <begin position="1"/>
        <end position="99"/>
    </location>
</feature>
<dbReference type="InterPro" id="IPR050205">
    <property type="entry name" value="CDPK_Ser/Thr_kinases"/>
</dbReference>
<dbReference type="InterPro" id="IPR011009">
    <property type="entry name" value="Kinase-like_dom_sf"/>
</dbReference>
<keyword evidence="4" id="KW-0547">Nucleotide-binding</keyword>
<keyword evidence="6" id="KW-0067">ATP-binding</keyword>
<reference evidence="9" key="1">
    <citation type="submission" date="2019-11" db="UniProtKB">
        <authorList>
            <consortium name="WormBaseParasite"/>
        </authorList>
    </citation>
    <scope>IDENTIFICATION</scope>
</reference>
<evidence type="ECO:0000256" key="5">
    <source>
        <dbReference type="ARBA" id="ARBA00022777"/>
    </source>
</evidence>
<sequence length="156" mass="17291">MAPEVLLTAGIGTYTSAVDIWSLGVILYACLVGYPPFTEERKDYDLQEQILGGRYDFPDEYWSGISASAKDLVRRLLCVNPTERISLNKRNGLIRRRYIGCIAVCEPERAKCVCFGGGRMNTSKRCPGETVFSICSGFVLVNVVAVSKRLLLTQVT</sequence>
<keyword evidence="2" id="KW-0723">Serine/threonine-protein kinase</keyword>
<evidence type="ECO:0000256" key="3">
    <source>
        <dbReference type="ARBA" id="ARBA00022679"/>
    </source>
</evidence>
<dbReference type="Pfam" id="PF00069">
    <property type="entry name" value="Pkinase"/>
    <property type="match status" value="1"/>
</dbReference>
<evidence type="ECO:0000256" key="6">
    <source>
        <dbReference type="ARBA" id="ARBA00022840"/>
    </source>
</evidence>
<keyword evidence="7" id="KW-0812">Transmembrane</keyword>
<organism evidence="9">
    <name type="scientific">Mesocestoides corti</name>
    <name type="common">Flatworm</name>
    <dbReference type="NCBI Taxonomy" id="53468"/>
    <lineage>
        <taxon>Eukaryota</taxon>
        <taxon>Metazoa</taxon>
        <taxon>Spiralia</taxon>
        <taxon>Lophotrochozoa</taxon>
        <taxon>Platyhelminthes</taxon>
        <taxon>Cestoda</taxon>
        <taxon>Eucestoda</taxon>
        <taxon>Cyclophyllidea</taxon>
        <taxon>Mesocestoididae</taxon>
        <taxon>Mesocestoides</taxon>
    </lineage>
</organism>
<dbReference type="Gene3D" id="1.10.510.10">
    <property type="entry name" value="Transferase(Phosphotransferase) domain 1"/>
    <property type="match status" value="1"/>
</dbReference>
<evidence type="ECO:0000256" key="7">
    <source>
        <dbReference type="SAM" id="Phobius"/>
    </source>
</evidence>
<evidence type="ECO:0000256" key="1">
    <source>
        <dbReference type="ARBA" id="ARBA00006692"/>
    </source>
</evidence>
<keyword evidence="5" id="KW-0418">Kinase</keyword>
<keyword evidence="7" id="KW-1133">Transmembrane helix</keyword>
<evidence type="ECO:0000313" key="9">
    <source>
        <dbReference type="WBParaSite" id="MCU_001055-RA"/>
    </source>
</evidence>
<evidence type="ECO:0000256" key="2">
    <source>
        <dbReference type="ARBA" id="ARBA00022527"/>
    </source>
</evidence>
<keyword evidence="7" id="KW-0472">Membrane</keyword>
<dbReference type="WBParaSite" id="MCU_001055-RA">
    <property type="protein sequence ID" value="MCU_001055-RA"/>
    <property type="gene ID" value="MCU_001055"/>
</dbReference>
<feature type="transmembrane region" description="Helical" evidence="7">
    <location>
        <begin position="20"/>
        <end position="37"/>
    </location>
</feature>
<comment type="similarity">
    <text evidence="1">Belongs to the protein kinase superfamily. CAMK Ser/Thr protein kinase family.</text>
</comment>
<proteinExistence type="inferred from homology"/>
<dbReference type="PROSITE" id="PS50011">
    <property type="entry name" value="PROTEIN_KINASE_DOM"/>
    <property type="match status" value="1"/>
</dbReference>
<name>A0A5K3ELA4_MESCO</name>
<dbReference type="SUPFAM" id="SSF56112">
    <property type="entry name" value="Protein kinase-like (PK-like)"/>
    <property type="match status" value="1"/>
</dbReference>
<dbReference type="InterPro" id="IPR000719">
    <property type="entry name" value="Prot_kinase_dom"/>
</dbReference>
<protein>
    <submittedName>
        <fullName evidence="9">Protein kinase domain-containing protein</fullName>
    </submittedName>
</protein>